<keyword evidence="2" id="KW-1185">Reference proteome</keyword>
<proteinExistence type="predicted"/>
<comment type="caution">
    <text evidence="1">The sequence shown here is derived from an EMBL/GenBank/DDBJ whole genome shotgun (WGS) entry which is preliminary data.</text>
</comment>
<sequence>MNKTSIWAFLISVFLLINVSKSDDEEEIKTALTSFITKLTESSSTTGGNGAALPWNLTSKPCEDHWEGVTCDYRGALKNITLDGYEFSGILNAGLLCDVQSISKSLTVLSLKNNNLQGESLEKIGNCKQLTRLFIRGNRLSGDLPVAFTGLNNLKRLDISENNFSGILPDLSGISGLNEFSAQENFFSGNIPSFDFFNLFIFNVSNNNFSGLIPSGGDRFPASSYSNNPLLCGRPLQNSCAPSLPDSTDDSKGGKGPSRNDILMFSGYVLIGLTVVIVLGLWICRKQKKEEDQIESVAKMAAFDDSIISKPSYTPMNFKNSGFSKSEVSYITGEENTEVSSSVLALSSPEVNGIRFENLLKAPAELLGRGKHGSVYKVFCEDLGMTLAVKRIKDWTMPSNDFKQRMRSLGMVKHPNVLPAIAFYSSRQEKLLVYEYQHNGSLFRLLHGSEMGKTLDWSSRLSVAATMANTLSFMHQELRESAISHGNLKSSNILLNKNMEPCLSEYGLMLDSQDPSLVSNIQLLQQGGGGGENHPVFKADIYQFGVILLELLTGKQTQSNGNIDLANWVVSVVKEEWTVEVFDRTLIQEGASEERMVNLLQIAIKCVNRSPEARPGIAQIALMINTLKEEEDRSMEVSGMTSSASFSQVS</sequence>
<protein>
    <submittedName>
        <fullName evidence="1">Uncharacterized protein</fullName>
    </submittedName>
</protein>
<evidence type="ECO:0000313" key="1">
    <source>
        <dbReference type="EMBL" id="KAI5665554.1"/>
    </source>
</evidence>
<organism evidence="1 2">
    <name type="scientific">Catharanthus roseus</name>
    <name type="common">Madagascar periwinkle</name>
    <name type="synonym">Vinca rosea</name>
    <dbReference type="NCBI Taxonomy" id="4058"/>
    <lineage>
        <taxon>Eukaryota</taxon>
        <taxon>Viridiplantae</taxon>
        <taxon>Streptophyta</taxon>
        <taxon>Embryophyta</taxon>
        <taxon>Tracheophyta</taxon>
        <taxon>Spermatophyta</taxon>
        <taxon>Magnoliopsida</taxon>
        <taxon>eudicotyledons</taxon>
        <taxon>Gunneridae</taxon>
        <taxon>Pentapetalae</taxon>
        <taxon>asterids</taxon>
        <taxon>lamiids</taxon>
        <taxon>Gentianales</taxon>
        <taxon>Apocynaceae</taxon>
        <taxon>Rauvolfioideae</taxon>
        <taxon>Vinceae</taxon>
        <taxon>Catharanthinae</taxon>
        <taxon>Catharanthus</taxon>
    </lineage>
</organism>
<reference evidence="2" key="1">
    <citation type="journal article" date="2023" name="Nat. Plants">
        <title>Single-cell RNA sequencing provides a high-resolution roadmap for understanding the multicellular compartmentation of specialized metabolism.</title>
        <authorList>
            <person name="Sun S."/>
            <person name="Shen X."/>
            <person name="Li Y."/>
            <person name="Li Y."/>
            <person name="Wang S."/>
            <person name="Li R."/>
            <person name="Zhang H."/>
            <person name="Shen G."/>
            <person name="Guo B."/>
            <person name="Wei J."/>
            <person name="Xu J."/>
            <person name="St-Pierre B."/>
            <person name="Chen S."/>
            <person name="Sun C."/>
        </authorList>
    </citation>
    <scope>NUCLEOTIDE SEQUENCE [LARGE SCALE GENOMIC DNA]</scope>
</reference>
<evidence type="ECO:0000313" key="2">
    <source>
        <dbReference type="Proteomes" id="UP001060085"/>
    </source>
</evidence>
<gene>
    <name evidence="1" type="ORF">M9H77_15407</name>
</gene>
<name>A0ACC0AYE4_CATRO</name>
<accession>A0ACC0AYE4</accession>
<dbReference type="EMBL" id="CM044704">
    <property type="protein sequence ID" value="KAI5665554.1"/>
    <property type="molecule type" value="Genomic_DNA"/>
</dbReference>
<dbReference type="Proteomes" id="UP001060085">
    <property type="component" value="Linkage Group LG04"/>
</dbReference>